<gene>
    <name evidence="6" type="ORF">DFK10_03180</name>
</gene>
<evidence type="ECO:0000313" key="7">
    <source>
        <dbReference type="Proteomes" id="UP000245293"/>
    </source>
</evidence>
<evidence type="ECO:0000256" key="3">
    <source>
        <dbReference type="ARBA" id="ARBA00022801"/>
    </source>
</evidence>
<keyword evidence="2" id="KW-0645">Protease</keyword>
<comment type="caution">
    <text evidence="6">The sequence shown here is derived from an EMBL/GenBank/DDBJ whole genome shotgun (WGS) entry which is preliminary data.</text>
</comment>
<dbReference type="Pfam" id="PF00877">
    <property type="entry name" value="NLPC_P60"/>
    <property type="match status" value="1"/>
</dbReference>
<evidence type="ECO:0000256" key="4">
    <source>
        <dbReference type="ARBA" id="ARBA00022807"/>
    </source>
</evidence>
<dbReference type="EMBL" id="QETF01000002">
    <property type="protein sequence ID" value="PWG18265.1"/>
    <property type="molecule type" value="Genomic_DNA"/>
</dbReference>
<dbReference type="Proteomes" id="UP000245293">
    <property type="component" value="Unassembled WGS sequence"/>
</dbReference>
<evidence type="ECO:0000259" key="5">
    <source>
        <dbReference type="PROSITE" id="PS51935"/>
    </source>
</evidence>
<name>A0A2V1P715_9RHOB</name>
<dbReference type="OrthoDB" id="6058745at2"/>
<dbReference type="AlphaFoldDB" id="A0A2V1P715"/>
<comment type="similarity">
    <text evidence="1">Belongs to the peptidase C40 family.</text>
</comment>
<proteinExistence type="inferred from homology"/>
<evidence type="ECO:0000256" key="2">
    <source>
        <dbReference type="ARBA" id="ARBA00022670"/>
    </source>
</evidence>
<dbReference type="GO" id="GO:0006508">
    <property type="term" value="P:proteolysis"/>
    <property type="evidence" value="ECO:0007669"/>
    <property type="project" value="UniProtKB-KW"/>
</dbReference>
<keyword evidence="3" id="KW-0378">Hydrolase</keyword>
<dbReference type="InterPro" id="IPR000064">
    <property type="entry name" value="NLP_P60_dom"/>
</dbReference>
<dbReference type="RefSeq" id="WP_109386486.1">
    <property type="nucleotide sequence ID" value="NZ_QETF01000002.1"/>
</dbReference>
<protein>
    <submittedName>
        <fullName evidence="6">Peptidase</fullName>
    </submittedName>
</protein>
<dbReference type="SUPFAM" id="SSF54001">
    <property type="entry name" value="Cysteine proteinases"/>
    <property type="match status" value="1"/>
</dbReference>
<dbReference type="Gene3D" id="3.90.1720.10">
    <property type="entry name" value="endopeptidase domain like (from Nostoc punctiforme)"/>
    <property type="match status" value="1"/>
</dbReference>
<evidence type="ECO:0000313" key="6">
    <source>
        <dbReference type="EMBL" id="PWG18265.1"/>
    </source>
</evidence>
<keyword evidence="4" id="KW-0788">Thiol protease</keyword>
<keyword evidence="7" id="KW-1185">Reference proteome</keyword>
<dbReference type="PROSITE" id="PS51935">
    <property type="entry name" value="NLPC_P60"/>
    <property type="match status" value="1"/>
</dbReference>
<dbReference type="GO" id="GO:0008234">
    <property type="term" value="F:cysteine-type peptidase activity"/>
    <property type="evidence" value="ECO:0007669"/>
    <property type="project" value="UniProtKB-KW"/>
</dbReference>
<sequence>MRAALVSIARGWIGTPYHHQACLRGVGCDCLGLIRGVWAEATGTPLLDVPPYTPDWSEPQGQETLAAGLAARLVQTPPEAARPGDVLLFRMRHGAVSKHLGLMTEAGPRPRFIHAYQGHGVIEADLSPPWRRRLVAAFAFPVSNQEE</sequence>
<feature type="domain" description="NlpC/P60" evidence="5">
    <location>
        <begin position="1"/>
        <end position="141"/>
    </location>
</feature>
<reference evidence="7" key="1">
    <citation type="submission" date="2018-05" db="EMBL/GenBank/DDBJ databases">
        <authorList>
            <person name="Du Z."/>
            <person name="Wang X."/>
        </authorList>
    </citation>
    <scope>NUCLEOTIDE SEQUENCE [LARGE SCALE GENOMIC DNA]</scope>
    <source>
        <strain evidence="7">WDS4C29</strain>
    </source>
</reference>
<dbReference type="InterPro" id="IPR011929">
    <property type="entry name" value="Phage_pept_NlpC/P60"/>
</dbReference>
<dbReference type="InterPro" id="IPR038765">
    <property type="entry name" value="Papain-like_cys_pep_sf"/>
</dbReference>
<organism evidence="6 7">
    <name type="scientific">Salibaculum griseiflavum</name>
    <dbReference type="NCBI Taxonomy" id="1914409"/>
    <lineage>
        <taxon>Bacteria</taxon>
        <taxon>Pseudomonadati</taxon>
        <taxon>Pseudomonadota</taxon>
        <taxon>Alphaproteobacteria</taxon>
        <taxon>Rhodobacterales</taxon>
        <taxon>Roseobacteraceae</taxon>
        <taxon>Salibaculum</taxon>
    </lineage>
</organism>
<accession>A0A2V1P715</accession>
<evidence type="ECO:0000256" key="1">
    <source>
        <dbReference type="ARBA" id="ARBA00007074"/>
    </source>
</evidence>
<dbReference type="NCBIfam" id="TIGR02219">
    <property type="entry name" value="phage_NlpC_fam"/>
    <property type="match status" value="1"/>
</dbReference>